<accession>A0ABX3EKU8</accession>
<comment type="caution">
    <text evidence="1">The sequence shown here is derived from an EMBL/GenBank/DDBJ whole genome shotgun (WGS) entry which is preliminary data.</text>
</comment>
<proteinExistence type="predicted"/>
<dbReference type="EMBL" id="LVWI01000057">
    <property type="protein sequence ID" value="OKP83930.1"/>
    <property type="molecule type" value="Genomic_DNA"/>
</dbReference>
<organism evidence="1 2">
    <name type="scientific">Paenibacillus helianthi</name>
    <dbReference type="NCBI Taxonomy" id="1349432"/>
    <lineage>
        <taxon>Bacteria</taxon>
        <taxon>Bacillati</taxon>
        <taxon>Bacillota</taxon>
        <taxon>Bacilli</taxon>
        <taxon>Bacillales</taxon>
        <taxon>Paenibacillaceae</taxon>
        <taxon>Paenibacillus</taxon>
    </lineage>
</organism>
<reference evidence="1 2" key="1">
    <citation type="submission" date="2016-03" db="EMBL/GenBank/DDBJ databases">
        <authorList>
            <person name="Sant'Anna F.H."/>
            <person name="Ambrosini A."/>
            <person name="Souza R."/>
            <person name="Bach E."/>
            <person name="Fernandes G."/>
            <person name="Balsanelli E."/>
            <person name="Baura V.A."/>
            <person name="Souza E.M."/>
            <person name="Passaglia L."/>
        </authorList>
    </citation>
    <scope>NUCLEOTIDE SEQUENCE [LARGE SCALE GENOMIC DNA]</scope>
    <source>
        <strain evidence="1 2">P26E</strain>
    </source>
</reference>
<name>A0ABX3EKU8_9BACL</name>
<protein>
    <submittedName>
        <fullName evidence="1">Uncharacterized protein</fullName>
    </submittedName>
</protein>
<evidence type="ECO:0000313" key="1">
    <source>
        <dbReference type="EMBL" id="OKP83930.1"/>
    </source>
</evidence>
<dbReference type="Proteomes" id="UP000186058">
    <property type="component" value="Unassembled WGS sequence"/>
</dbReference>
<sequence length="79" mass="8648">MKVEKTVPPLSVDGITYPAGTYIVNMHQAKRGYVNLVCRSTNELLVIKMAITLLYNAGTGYKKGSCLISRSNLRTVASK</sequence>
<keyword evidence="2" id="KW-1185">Reference proteome</keyword>
<evidence type="ECO:0000313" key="2">
    <source>
        <dbReference type="Proteomes" id="UP000186058"/>
    </source>
</evidence>
<gene>
    <name evidence="1" type="ORF">A3844_20850</name>
</gene>